<keyword evidence="1" id="KW-0812">Transmembrane</keyword>
<gene>
    <name evidence="2" type="ORF">UF66_2287</name>
</gene>
<name>A0A0M2NYE9_STACC</name>
<sequence length="50" mass="6048">MLTIMFTLTFIIFMISVIFEIFYEVLLKPLFNIYLKPNNKHKFMVDKSTN</sequence>
<accession>A0A0M2NYE9</accession>
<feature type="transmembrane region" description="Helical" evidence="1">
    <location>
        <begin position="6"/>
        <end position="26"/>
    </location>
</feature>
<reference evidence="2 3" key="1">
    <citation type="submission" date="2015-03" db="EMBL/GenBank/DDBJ databases">
        <title>Genome Assembly of Staphylococcus cohnii subsp. cohnii strain G22B2.</title>
        <authorList>
            <person name="Nair G."/>
            <person name="Kaur G."/>
            <person name="Khatri I."/>
            <person name="Singh N.K."/>
            <person name="Sathyabama S."/>
            <person name="Maurya S.K."/>
            <person name="Subramanian S."/>
            <person name="Agrewala J.N."/>
            <person name="Mayilraj S."/>
        </authorList>
    </citation>
    <scope>NUCLEOTIDE SEQUENCE [LARGE SCALE GENOMIC DNA]</scope>
    <source>
        <strain evidence="2 3">G22B2</strain>
    </source>
</reference>
<evidence type="ECO:0000313" key="3">
    <source>
        <dbReference type="Proteomes" id="UP000034455"/>
    </source>
</evidence>
<dbReference type="EMBL" id="LAKJ01000006">
    <property type="protein sequence ID" value="KKI64766.1"/>
    <property type="molecule type" value="Genomic_DNA"/>
</dbReference>
<protein>
    <submittedName>
        <fullName evidence="2">Uncharacterized protein</fullName>
    </submittedName>
</protein>
<evidence type="ECO:0000313" key="2">
    <source>
        <dbReference type="EMBL" id="KKI64766.1"/>
    </source>
</evidence>
<evidence type="ECO:0000256" key="1">
    <source>
        <dbReference type="SAM" id="Phobius"/>
    </source>
</evidence>
<keyword evidence="1" id="KW-1133">Transmembrane helix</keyword>
<dbReference type="Proteomes" id="UP000034455">
    <property type="component" value="Unassembled WGS sequence"/>
</dbReference>
<proteinExistence type="predicted"/>
<comment type="caution">
    <text evidence="2">The sequence shown here is derived from an EMBL/GenBank/DDBJ whole genome shotgun (WGS) entry which is preliminary data.</text>
</comment>
<organism evidence="2 3">
    <name type="scientific">Staphylococcus cohnii subsp. cohnii</name>
    <dbReference type="NCBI Taxonomy" id="74704"/>
    <lineage>
        <taxon>Bacteria</taxon>
        <taxon>Bacillati</taxon>
        <taxon>Bacillota</taxon>
        <taxon>Bacilli</taxon>
        <taxon>Bacillales</taxon>
        <taxon>Staphylococcaceae</taxon>
        <taxon>Staphylococcus</taxon>
        <taxon>Staphylococcus cohnii species complex</taxon>
    </lineage>
</organism>
<dbReference type="PATRIC" id="fig|74704.6.peg.2370"/>
<dbReference type="AlphaFoldDB" id="A0A0M2NYE9"/>
<keyword evidence="1" id="KW-0472">Membrane</keyword>